<keyword evidence="1" id="KW-0341">Growth regulation</keyword>
<evidence type="ECO:0000256" key="2">
    <source>
        <dbReference type="ARBA" id="ARBA00024198"/>
    </source>
</evidence>
<dbReference type="GO" id="GO:0040008">
    <property type="term" value="P:regulation of growth"/>
    <property type="evidence" value="ECO:0007669"/>
    <property type="project" value="InterPro"/>
</dbReference>
<dbReference type="InterPro" id="IPR044683">
    <property type="entry name" value="LAZY"/>
</dbReference>
<sequence length="65" mass="7683">MQLLRTILHKKIYSKQQNSCEPSSMNKCLEDKKIPKKRKDDEAKEKVIDGCKWVKTDSEYIVLEI</sequence>
<proteinExistence type="inferred from homology"/>
<evidence type="ECO:0000256" key="1">
    <source>
        <dbReference type="ARBA" id="ARBA00022604"/>
    </source>
</evidence>
<comment type="caution">
    <text evidence="3">The sequence shown here is derived from an EMBL/GenBank/DDBJ whole genome shotgun (WGS) entry which is preliminary data.</text>
</comment>
<dbReference type="AlphaFoldDB" id="A0A6A4NZV3"/>
<reference evidence="4" key="1">
    <citation type="journal article" date="2020" name="Nat. Commun.">
        <title>Genome sequence of the cluster root forming white lupin.</title>
        <authorList>
            <person name="Hufnagel B."/>
            <person name="Marques A."/>
            <person name="Soriano A."/>
            <person name="Marques L."/>
            <person name="Divol F."/>
            <person name="Doumas P."/>
            <person name="Sallet E."/>
            <person name="Mancinotti D."/>
            <person name="Carrere S."/>
            <person name="Marande W."/>
            <person name="Arribat S."/>
            <person name="Keller J."/>
            <person name="Huneau C."/>
            <person name="Blein T."/>
            <person name="Aime D."/>
            <person name="Laguerre M."/>
            <person name="Taylor J."/>
            <person name="Schubert V."/>
            <person name="Nelson M."/>
            <person name="Geu-Flores F."/>
            <person name="Crespi M."/>
            <person name="Gallardo-Guerrero K."/>
            <person name="Delaux P.-M."/>
            <person name="Salse J."/>
            <person name="Berges H."/>
            <person name="Guyot R."/>
            <person name="Gouzy J."/>
            <person name="Peret B."/>
        </authorList>
    </citation>
    <scope>NUCLEOTIDE SEQUENCE [LARGE SCALE GENOMIC DNA]</scope>
    <source>
        <strain evidence="4">cv. Amiga</strain>
    </source>
</reference>
<dbReference type="Proteomes" id="UP000447434">
    <property type="component" value="Chromosome 15"/>
</dbReference>
<accession>A0A6A4NZV3</accession>
<dbReference type="PANTHER" id="PTHR34045:SF3">
    <property type="entry name" value="PROTEIN LAZY 4"/>
    <property type="match status" value="1"/>
</dbReference>
<name>A0A6A4NZV3_LUPAL</name>
<evidence type="ECO:0000313" key="3">
    <source>
        <dbReference type="EMBL" id="KAE9598083.1"/>
    </source>
</evidence>
<gene>
    <name evidence="3" type="ORF">Lalb_Chr15g0076771</name>
</gene>
<dbReference type="EMBL" id="WOCE01000015">
    <property type="protein sequence ID" value="KAE9598083.1"/>
    <property type="molecule type" value="Genomic_DNA"/>
</dbReference>
<organism evidence="3 4">
    <name type="scientific">Lupinus albus</name>
    <name type="common">White lupine</name>
    <name type="synonym">Lupinus termis</name>
    <dbReference type="NCBI Taxonomy" id="3870"/>
    <lineage>
        <taxon>Eukaryota</taxon>
        <taxon>Viridiplantae</taxon>
        <taxon>Streptophyta</taxon>
        <taxon>Embryophyta</taxon>
        <taxon>Tracheophyta</taxon>
        <taxon>Spermatophyta</taxon>
        <taxon>Magnoliopsida</taxon>
        <taxon>eudicotyledons</taxon>
        <taxon>Gunneridae</taxon>
        <taxon>Pentapetalae</taxon>
        <taxon>rosids</taxon>
        <taxon>fabids</taxon>
        <taxon>Fabales</taxon>
        <taxon>Fabaceae</taxon>
        <taxon>Papilionoideae</taxon>
        <taxon>50 kb inversion clade</taxon>
        <taxon>genistoids sensu lato</taxon>
        <taxon>core genistoids</taxon>
        <taxon>Genisteae</taxon>
        <taxon>Lupinus</taxon>
    </lineage>
</organism>
<protein>
    <submittedName>
        <fullName evidence="3">Uncharacterized protein</fullName>
    </submittedName>
</protein>
<evidence type="ECO:0000313" key="4">
    <source>
        <dbReference type="Proteomes" id="UP000447434"/>
    </source>
</evidence>
<comment type="similarity">
    <text evidence="2">Belongs to the LAZY family.</text>
</comment>
<keyword evidence="4" id="KW-1185">Reference proteome</keyword>
<dbReference type="PANTHER" id="PTHR34045">
    <property type="entry name" value="OS03G0406300 PROTEIN"/>
    <property type="match status" value="1"/>
</dbReference>
<dbReference type="GO" id="GO:0009630">
    <property type="term" value="P:gravitropism"/>
    <property type="evidence" value="ECO:0007669"/>
    <property type="project" value="InterPro"/>
</dbReference>
<dbReference type="OrthoDB" id="1729737at2759"/>